<evidence type="ECO:0000256" key="1">
    <source>
        <dbReference type="ARBA" id="ARBA00022679"/>
    </source>
</evidence>
<dbReference type="InterPro" id="IPR002213">
    <property type="entry name" value="UDP_glucos_trans"/>
</dbReference>
<dbReference type="GO" id="GO:1901135">
    <property type="term" value="P:carbohydrate derivative metabolic process"/>
    <property type="evidence" value="ECO:0007669"/>
    <property type="project" value="UniProtKB-ARBA"/>
</dbReference>
<dbReference type="PANTHER" id="PTHR48044:SF29">
    <property type="entry name" value="GLYCOSYLTRANSFERASE"/>
    <property type="match status" value="1"/>
</dbReference>
<keyword evidence="3" id="KW-1185">Reference proteome</keyword>
<dbReference type="Proteomes" id="UP000886885">
    <property type="component" value="Chromosome 10D"/>
</dbReference>
<sequence length="158" mass="17582">MLVRSSEEIEGRYLDDLSAVAMKKIVLVGEEISAKEALPEGFFDMIGERGLIVEEWAPQKRISSHPGIGGFLSHCGWNSVLESMRFGDPIIAMPFYVDQPLNAGFVVEVGAGLEIKGDKNEYRVREDLAIFSFFKFVKKQARGFVKVNATKAITIPKN</sequence>
<proteinExistence type="predicted"/>
<dbReference type="EMBL" id="JAAWWB010000020">
    <property type="protein sequence ID" value="KAG6758590.1"/>
    <property type="molecule type" value="Genomic_DNA"/>
</dbReference>
<keyword evidence="1" id="KW-0808">Transferase</keyword>
<reference evidence="2" key="1">
    <citation type="journal article" date="2020" name="bioRxiv">
        <title>Hybrid origin of Populus tomentosa Carr. identified through genome sequencing and phylogenomic analysis.</title>
        <authorList>
            <person name="An X."/>
            <person name="Gao K."/>
            <person name="Chen Z."/>
            <person name="Li J."/>
            <person name="Yang X."/>
            <person name="Yang X."/>
            <person name="Zhou J."/>
            <person name="Guo T."/>
            <person name="Zhao T."/>
            <person name="Huang S."/>
            <person name="Miao D."/>
            <person name="Khan W.U."/>
            <person name="Rao P."/>
            <person name="Ye M."/>
            <person name="Lei B."/>
            <person name="Liao W."/>
            <person name="Wang J."/>
            <person name="Ji L."/>
            <person name="Li Y."/>
            <person name="Guo B."/>
            <person name="Mustafa N.S."/>
            <person name="Li S."/>
            <person name="Yun Q."/>
            <person name="Keller S.R."/>
            <person name="Mao J."/>
            <person name="Zhang R."/>
            <person name="Strauss S.H."/>
        </authorList>
    </citation>
    <scope>NUCLEOTIDE SEQUENCE</scope>
    <source>
        <strain evidence="2">GM15</strain>
        <tissue evidence="2">Leaf</tissue>
    </source>
</reference>
<evidence type="ECO:0000313" key="3">
    <source>
        <dbReference type="Proteomes" id="UP000886885"/>
    </source>
</evidence>
<dbReference type="GO" id="GO:0008194">
    <property type="term" value="F:UDP-glycosyltransferase activity"/>
    <property type="evidence" value="ECO:0007669"/>
    <property type="project" value="InterPro"/>
</dbReference>
<dbReference type="PANTHER" id="PTHR48044">
    <property type="entry name" value="GLYCOSYLTRANSFERASE"/>
    <property type="match status" value="1"/>
</dbReference>
<gene>
    <name evidence="2" type="ORF">POTOM_038949</name>
</gene>
<protein>
    <submittedName>
        <fullName evidence="2">Uncharacterized protein</fullName>
    </submittedName>
</protein>
<dbReference type="AlphaFoldDB" id="A0A8X7Z825"/>
<name>A0A8X7Z825_POPTO</name>
<accession>A0A8X7Z825</accession>
<organism evidence="2 3">
    <name type="scientific">Populus tomentosa</name>
    <name type="common">Chinese white poplar</name>
    <dbReference type="NCBI Taxonomy" id="118781"/>
    <lineage>
        <taxon>Eukaryota</taxon>
        <taxon>Viridiplantae</taxon>
        <taxon>Streptophyta</taxon>
        <taxon>Embryophyta</taxon>
        <taxon>Tracheophyta</taxon>
        <taxon>Spermatophyta</taxon>
        <taxon>Magnoliopsida</taxon>
        <taxon>eudicotyledons</taxon>
        <taxon>Gunneridae</taxon>
        <taxon>Pentapetalae</taxon>
        <taxon>rosids</taxon>
        <taxon>fabids</taxon>
        <taxon>Malpighiales</taxon>
        <taxon>Salicaceae</taxon>
        <taxon>Saliceae</taxon>
        <taxon>Populus</taxon>
    </lineage>
</organism>
<evidence type="ECO:0000313" key="2">
    <source>
        <dbReference type="EMBL" id="KAG6758590.1"/>
    </source>
</evidence>
<comment type="caution">
    <text evidence="2">The sequence shown here is derived from an EMBL/GenBank/DDBJ whole genome shotgun (WGS) entry which is preliminary data.</text>
</comment>
<dbReference type="OrthoDB" id="5835829at2759"/>
<dbReference type="Pfam" id="PF00201">
    <property type="entry name" value="UDPGT"/>
    <property type="match status" value="1"/>
</dbReference>